<evidence type="ECO:0008006" key="4">
    <source>
        <dbReference type="Google" id="ProtNLM"/>
    </source>
</evidence>
<dbReference type="Proteomes" id="UP000285123">
    <property type="component" value="Unassembled WGS sequence"/>
</dbReference>
<sequence length="366" mass="39615">MNRARIDAQNVGRRIDDRYRPEEIMKKTHVFKPLVLAAAGMATLLASSAPLAASLMFADSFPPSNTLSSEGTVYWMDRVEAHTDGGVDFRYFPNEQLAKAGEILQKINDGVVQAGYIGIGYVSDEMPLNGATMLPGEVDDVVEASQAYWSALKADTPLRQEFLDNGVVPVYAVMLPPYQLLLNRPPVEDMAGLEGLKLRSSGSLNMVVETVGANPVSMAAPDTYLGLQRGTLDGALFPVTSIAPYKLQEVSKSLSRNAAFGSFGITVAMDRDVYEDLSEAQKQAIAKAGDETVAHLSKTLADDVADDLAEFEAAGVTIYDLPEAMQKALAPKYRAAQQRWIERMDDRGLDGRAALEAFESRLGDGA</sequence>
<evidence type="ECO:0000256" key="1">
    <source>
        <dbReference type="ARBA" id="ARBA00022729"/>
    </source>
</evidence>
<dbReference type="InterPro" id="IPR038404">
    <property type="entry name" value="TRAP_DctP_sf"/>
</dbReference>
<reference evidence="2 3" key="1">
    <citation type="submission" date="2013-10" db="EMBL/GenBank/DDBJ databases">
        <title>Salinisphaera halophila YIM 95161 Genome Sequencing.</title>
        <authorList>
            <person name="Lai Q."/>
            <person name="Li C."/>
            <person name="Shao Z."/>
        </authorList>
    </citation>
    <scope>NUCLEOTIDE SEQUENCE [LARGE SCALE GENOMIC DNA]</scope>
    <source>
        <strain evidence="2 3">YIM 95161</strain>
    </source>
</reference>
<dbReference type="Pfam" id="PF03480">
    <property type="entry name" value="DctP"/>
    <property type="match status" value="1"/>
</dbReference>
<keyword evidence="1" id="KW-0732">Signal</keyword>
<accession>A0A423PHU8</accession>
<protein>
    <recommendedName>
        <fullName evidence="4">C4-dicarboxylate ABC transporter</fullName>
    </recommendedName>
</protein>
<dbReference type="InterPro" id="IPR018389">
    <property type="entry name" value="DctP_fam"/>
</dbReference>
<dbReference type="AlphaFoldDB" id="A0A423PHU8"/>
<dbReference type="Gene3D" id="3.40.190.170">
    <property type="entry name" value="Bacterial extracellular solute-binding protein, family 7"/>
    <property type="match status" value="1"/>
</dbReference>
<evidence type="ECO:0000313" key="2">
    <source>
        <dbReference type="EMBL" id="ROO25160.1"/>
    </source>
</evidence>
<evidence type="ECO:0000313" key="3">
    <source>
        <dbReference type="Proteomes" id="UP000285123"/>
    </source>
</evidence>
<dbReference type="NCBIfam" id="NF037995">
    <property type="entry name" value="TRAP_S1"/>
    <property type="match status" value="1"/>
</dbReference>
<proteinExistence type="predicted"/>
<gene>
    <name evidence="2" type="ORF">SAHL_15105</name>
</gene>
<name>A0A423PHU8_9GAMM</name>
<dbReference type="GO" id="GO:0055085">
    <property type="term" value="P:transmembrane transport"/>
    <property type="evidence" value="ECO:0007669"/>
    <property type="project" value="InterPro"/>
</dbReference>
<comment type="caution">
    <text evidence="2">The sequence shown here is derived from an EMBL/GenBank/DDBJ whole genome shotgun (WGS) entry which is preliminary data.</text>
</comment>
<organism evidence="2 3">
    <name type="scientific">Salinisphaera orenii YIM 95161</name>
    <dbReference type="NCBI Taxonomy" id="1051139"/>
    <lineage>
        <taxon>Bacteria</taxon>
        <taxon>Pseudomonadati</taxon>
        <taxon>Pseudomonadota</taxon>
        <taxon>Gammaproteobacteria</taxon>
        <taxon>Salinisphaerales</taxon>
        <taxon>Salinisphaeraceae</taxon>
        <taxon>Salinisphaera</taxon>
    </lineage>
</organism>
<dbReference type="CDD" id="cd13601">
    <property type="entry name" value="PBP2_TRAP_DctP1_3_4_like"/>
    <property type="match status" value="1"/>
</dbReference>
<dbReference type="PANTHER" id="PTHR33376:SF15">
    <property type="entry name" value="BLL6794 PROTEIN"/>
    <property type="match status" value="1"/>
</dbReference>
<dbReference type="PANTHER" id="PTHR33376">
    <property type="match status" value="1"/>
</dbReference>
<dbReference type="EMBL" id="AYKF01000121">
    <property type="protein sequence ID" value="ROO25160.1"/>
    <property type="molecule type" value="Genomic_DNA"/>
</dbReference>